<organism evidence="1">
    <name type="scientific">marine metagenome</name>
    <dbReference type="NCBI Taxonomy" id="408172"/>
    <lineage>
        <taxon>unclassified sequences</taxon>
        <taxon>metagenomes</taxon>
        <taxon>ecological metagenomes</taxon>
    </lineage>
</organism>
<protein>
    <submittedName>
        <fullName evidence="1">Uncharacterized protein</fullName>
    </submittedName>
</protein>
<accession>A0A383DK30</accession>
<sequence length="111" mass="12810">MVVYITQSAFARRWGISRQYVGKLIHRGGLTLSNNGKLDLVFSDSYMIRSGAGLLCIPENPANQEQYQRRREIRRSIMHHYESQNDTELTQEEIDLIDNDPQLVVRSVSNT</sequence>
<name>A0A383DK30_9ZZZZ</name>
<dbReference type="EMBL" id="UINC01217892">
    <property type="protein sequence ID" value="SVE44689.1"/>
    <property type="molecule type" value="Genomic_DNA"/>
</dbReference>
<evidence type="ECO:0000313" key="1">
    <source>
        <dbReference type="EMBL" id="SVE44689.1"/>
    </source>
</evidence>
<dbReference type="AlphaFoldDB" id="A0A383DK30"/>
<proteinExistence type="predicted"/>
<gene>
    <name evidence="1" type="ORF">METZ01_LOCUS497543</name>
</gene>
<reference evidence="1" key="1">
    <citation type="submission" date="2018-05" db="EMBL/GenBank/DDBJ databases">
        <authorList>
            <person name="Lanie J.A."/>
            <person name="Ng W.-L."/>
            <person name="Kazmierczak K.M."/>
            <person name="Andrzejewski T.M."/>
            <person name="Davidsen T.M."/>
            <person name="Wayne K.J."/>
            <person name="Tettelin H."/>
            <person name="Glass J.I."/>
            <person name="Rusch D."/>
            <person name="Podicherti R."/>
            <person name="Tsui H.-C.T."/>
            <person name="Winkler M.E."/>
        </authorList>
    </citation>
    <scope>NUCLEOTIDE SEQUENCE</scope>
</reference>